<dbReference type="RefSeq" id="WP_126139335.1">
    <property type="nucleotide sequence ID" value="NZ_RXHU01000005.1"/>
</dbReference>
<accession>A0A3S0CYC9</accession>
<evidence type="ECO:0000313" key="2">
    <source>
        <dbReference type="EMBL" id="RTE11616.1"/>
    </source>
</evidence>
<reference evidence="2 3" key="1">
    <citation type="submission" date="2018-12" db="EMBL/GenBank/DDBJ databases">
        <title>Bacillus ochoae sp. nov., Paenibacillus whitsoniae sp. nov., Paenibacillus spiritus sp. nov. Isolated from the Mars Exploration Rover during spacecraft assembly.</title>
        <authorList>
            <person name="Seuylemezian A."/>
            <person name="Vaishampayan P."/>
        </authorList>
    </citation>
    <scope>NUCLEOTIDE SEQUENCE [LARGE SCALE GENOMIC DNA]</scope>
    <source>
        <strain evidence="2 3">MER 54</strain>
    </source>
</reference>
<proteinExistence type="predicted"/>
<keyword evidence="3" id="KW-1185">Reference proteome</keyword>
<dbReference type="InterPro" id="IPR005149">
    <property type="entry name" value="Tscrpt_reg_PadR_N"/>
</dbReference>
<dbReference type="InterPro" id="IPR036388">
    <property type="entry name" value="WH-like_DNA-bd_sf"/>
</dbReference>
<dbReference type="OrthoDB" id="9814826at2"/>
<feature type="domain" description="Transcription regulator PadR N-terminal" evidence="1">
    <location>
        <begin position="21"/>
        <end position="87"/>
    </location>
</feature>
<organism evidence="2 3">
    <name type="scientific">Paenibacillus whitsoniae</name>
    <dbReference type="NCBI Taxonomy" id="2496558"/>
    <lineage>
        <taxon>Bacteria</taxon>
        <taxon>Bacillati</taxon>
        <taxon>Bacillota</taxon>
        <taxon>Bacilli</taxon>
        <taxon>Bacillales</taxon>
        <taxon>Paenibacillaceae</taxon>
        <taxon>Paenibacillus</taxon>
    </lineage>
</organism>
<comment type="caution">
    <text evidence="2">The sequence shown here is derived from an EMBL/GenBank/DDBJ whole genome shotgun (WGS) entry which is preliminary data.</text>
</comment>
<dbReference type="Pfam" id="PF03551">
    <property type="entry name" value="PadR"/>
    <property type="match status" value="1"/>
</dbReference>
<dbReference type="PANTHER" id="PTHR33169:SF13">
    <property type="entry name" value="PADR-FAMILY TRANSCRIPTIONAL REGULATOR"/>
    <property type="match status" value="1"/>
</dbReference>
<dbReference type="InterPro" id="IPR036390">
    <property type="entry name" value="WH_DNA-bd_sf"/>
</dbReference>
<evidence type="ECO:0000313" key="3">
    <source>
        <dbReference type="Proteomes" id="UP000276128"/>
    </source>
</evidence>
<dbReference type="Gene3D" id="1.10.10.10">
    <property type="entry name" value="Winged helix-like DNA-binding domain superfamily/Winged helix DNA-binding domain"/>
    <property type="match status" value="1"/>
</dbReference>
<dbReference type="Proteomes" id="UP000276128">
    <property type="component" value="Unassembled WGS sequence"/>
</dbReference>
<gene>
    <name evidence="2" type="ORF">EJQ19_00920</name>
</gene>
<dbReference type="InterPro" id="IPR052509">
    <property type="entry name" value="Metal_resp_DNA-bind_regulator"/>
</dbReference>
<dbReference type="AlphaFoldDB" id="A0A3S0CYC9"/>
<dbReference type="SUPFAM" id="SSF46785">
    <property type="entry name" value="Winged helix' DNA-binding domain"/>
    <property type="match status" value="1"/>
</dbReference>
<dbReference type="EMBL" id="RXHU01000005">
    <property type="protein sequence ID" value="RTE11616.1"/>
    <property type="molecule type" value="Genomic_DNA"/>
</dbReference>
<evidence type="ECO:0000259" key="1">
    <source>
        <dbReference type="Pfam" id="PF03551"/>
    </source>
</evidence>
<name>A0A3S0CYC9_9BACL</name>
<protein>
    <submittedName>
        <fullName evidence="2">PadR family transcriptional regulator</fullName>
    </submittedName>
</protein>
<dbReference type="PANTHER" id="PTHR33169">
    <property type="entry name" value="PADR-FAMILY TRANSCRIPTIONAL REGULATOR"/>
    <property type="match status" value="1"/>
</dbReference>
<sequence>MSQGKLYQHYLPMSETAYYILLSLTENRHGYGIIQFVEELTGGRIRLGPGTIYGSLSRMEKDRLIAAIAEEDRRKLYRITPSGIELLKLEIARLKELYENSKLLEGYGDE</sequence>